<proteinExistence type="predicted"/>
<protein>
    <submittedName>
        <fullName evidence="2">Entry exclusion lipoprotein TrbK</fullName>
    </submittedName>
</protein>
<feature type="signal peptide" evidence="1">
    <location>
        <begin position="1"/>
        <end position="28"/>
    </location>
</feature>
<gene>
    <name evidence="2" type="ORF">SAMN02745213_00760</name>
</gene>
<dbReference type="EMBL" id="FUXX01000009">
    <property type="protein sequence ID" value="SKA59935.1"/>
    <property type="molecule type" value="Genomic_DNA"/>
</dbReference>
<keyword evidence="3" id="KW-1185">Reference proteome</keyword>
<keyword evidence="2" id="KW-0449">Lipoprotein</keyword>
<dbReference type="RefSeq" id="WP_078928305.1">
    <property type="nucleotide sequence ID" value="NZ_FUXX01000009.1"/>
</dbReference>
<sequence>MKLSSASLLLTAVVLNSLLLTGCFNRTAKVEPNNWNCRHDTTSALAHRIEKLEQEGKIDNASEFIEKCQADKLGIFSEDYEKLSSSADFKAAEDKLYAKWEKEAKESTY</sequence>
<dbReference type="Proteomes" id="UP000242432">
    <property type="component" value="Unassembled WGS sequence"/>
</dbReference>
<dbReference type="AlphaFoldDB" id="A0A1T4V4S4"/>
<name>A0A1T4V4S4_9GAMM</name>
<organism evidence="2 3">
    <name type="scientific">Succinivibrio dextrinosolvens DSM 3072</name>
    <dbReference type="NCBI Taxonomy" id="1123324"/>
    <lineage>
        <taxon>Bacteria</taxon>
        <taxon>Pseudomonadati</taxon>
        <taxon>Pseudomonadota</taxon>
        <taxon>Gammaproteobacteria</taxon>
        <taxon>Aeromonadales</taxon>
        <taxon>Succinivibrionaceae</taxon>
        <taxon>Succinivibrio</taxon>
    </lineage>
</organism>
<dbReference type="PROSITE" id="PS51257">
    <property type="entry name" value="PROKAR_LIPOPROTEIN"/>
    <property type="match status" value="1"/>
</dbReference>
<evidence type="ECO:0000313" key="2">
    <source>
        <dbReference type="EMBL" id="SKA59935.1"/>
    </source>
</evidence>
<reference evidence="3" key="1">
    <citation type="submission" date="2017-02" db="EMBL/GenBank/DDBJ databases">
        <authorList>
            <person name="Varghese N."/>
            <person name="Submissions S."/>
        </authorList>
    </citation>
    <scope>NUCLEOTIDE SEQUENCE [LARGE SCALE GENOMIC DNA]</scope>
    <source>
        <strain evidence="3">DSM 3072</strain>
    </source>
</reference>
<keyword evidence="1" id="KW-0732">Signal</keyword>
<accession>A0A1T4V4S4</accession>
<dbReference type="STRING" id="83771.SAMN02910357_01463"/>
<evidence type="ECO:0000313" key="3">
    <source>
        <dbReference type="Proteomes" id="UP000242432"/>
    </source>
</evidence>
<evidence type="ECO:0000256" key="1">
    <source>
        <dbReference type="SAM" id="SignalP"/>
    </source>
</evidence>
<feature type="chain" id="PRO_5012029730" evidence="1">
    <location>
        <begin position="29"/>
        <end position="109"/>
    </location>
</feature>